<proteinExistence type="predicted"/>
<dbReference type="EMBL" id="AP024849">
    <property type="protein sequence ID" value="BCZ49016.1"/>
    <property type="molecule type" value="Genomic_DNA"/>
</dbReference>
<dbReference type="InterPro" id="IPR029044">
    <property type="entry name" value="Nucleotide-diphossugar_trans"/>
</dbReference>
<dbReference type="InterPro" id="IPR001173">
    <property type="entry name" value="Glyco_trans_2-like"/>
</dbReference>
<gene>
    <name evidence="2" type="ORF">psyc5s11_50830</name>
</gene>
<organism evidence="2 3">
    <name type="scientific">Clostridium gelidum</name>
    <dbReference type="NCBI Taxonomy" id="704125"/>
    <lineage>
        <taxon>Bacteria</taxon>
        <taxon>Bacillati</taxon>
        <taxon>Bacillota</taxon>
        <taxon>Clostridia</taxon>
        <taxon>Eubacteriales</taxon>
        <taxon>Clostridiaceae</taxon>
        <taxon>Clostridium</taxon>
    </lineage>
</organism>
<dbReference type="PANTHER" id="PTHR48090">
    <property type="entry name" value="UNDECAPRENYL-PHOSPHATE 4-DEOXY-4-FORMAMIDO-L-ARABINOSE TRANSFERASE-RELATED"/>
    <property type="match status" value="1"/>
</dbReference>
<protein>
    <recommendedName>
        <fullName evidence="1">Glycosyltransferase 2-like domain-containing protein</fullName>
    </recommendedName>
</protein>
<dbReference type="Proteomes" id="UP000824633">
    <property type="component" value="Chromosome"/>
</dbReference>
<feature type="domain" description="Glycosyltransferase 2-like" evidence="1">
    <location>
        <begin position="4"/>
        <end position="114"/>
    </location>
</feature>
<dbReference type="SUPFAM" id="SSF53448">
    <property type="entry name" value="Nucleotide-diphospho-sugar transferases"/>
    <property type="match status" value="1"/>
</dbReference>
<dbReference type="InterPro" id="IPR050256">
    <property type="entry name" value="Glycosyltransferase_2"/>
</dbReference>
<evidence type="ECO:0000313" key="2">
    <source>
        <dbReference type="EMBL" id="BCZ49016.1"/>
    </source>
</evidence>
<dbReference type="RefSeq" id="WP_224035229.1">
    <property type="nucleotide sequence ID" value="NZ_AP024849.1"/>
</dbReference>
<evidence type="ECO:0000313" key="3">
    <source>
        <dbReference type="Proteomes" id="UP000824633"/>
    </source>
</evidence>
<reference evidence="3" key="1">
    <citation type="submission" date="2021-07" db="EMBL/GenBank/DDBJ databases">
        <title>Complete genome sequencing of a Clostridium isolate.</title>
        <authorList>
            <person name="Ueki A."/>
            <person name="Tonouchi A."/>
        </authorList>
    </citation>
    <scope>NUCLEOTIDE SEQUENCE [LARGE SCALE GENOMIC DNA]</scope>
    <source>
        <strain evidence="3">C5S11</strain>
    </source>
</reference>
<dbReference type="PANTHER" id="PTHR48090:SF7">
    <property type="entry name" value="RFBJ PROTEIN"/>
    <property type="match status" value="1"/>
</dbReference>
<dbReference type="Pfam" id="PF00535">
    <property type="entry name" value="Glycos_transf_2"/>
    <property type="match status" value="1"/>
</dbReference>
<evidence type="ECO:0000259" key="1">
    <source>
        <dbReference type="Pfam" id="PF00535"/>
    </source>
</evidence>
<sequence length="236" mass="27173">MKFSIVIACYNEEKSLETLIERILPLTLKYNIEFILVENGSTDNSRDVFKSLEAIDHKSIEVIYVDKNRGYGYGLLQGLKSASGNYVGWIHADMQIAPKELCKFLSYAEKFGNDTRFFLKGKRENRSLVDRLFTAGQSIFNSILFMVPLYDVGAIPVIFERTLLHGIDIAPYDFSIELFFYNKAIKNRFVIKRERVTLIDRENGASSWNKGIKSKFMQSRVIFVDSIKIRLGIPVR</sequence>
<dbReference type="CDD" id="cd04179">
    <property type="entry name" value="DPM_DPG-synthase_like"/>
    <property type="match status" value="1"/>
</dbReference>
<keyword evidence="3" id="KW-1185">Reference proteome</keyword>
<accession>A0ABM7TC88</accession>
<name>A0ABM7TC88_9CLOT</name>
<dbReference type="Gene3D" id="3.90.550.10">
    <property type="entry name" value="Spore Coat Polysaccharide Biosynthesis Protein SpsA, Chain A"/>
    <property type="match status" value="1"/>
</dbReference>